<reference evidence="1" key="1">
    <citation type="submission" date="2022-11" db="EMBL/GenBank/DDBJ databases">
        <authorList>
            <person name="Graham C."/>
            <person name="Newman J.D."/>
        </authorList>
    </citation>
    <scope>NUCLEOTIDE SEQUENCE</scope>
    <source>
        <strain evidence="1">DSM 19486</strain>
    </source>
</reference>
<accession>A0A9X3DGV1</accession>
<evidence type="ECO:0000313" key="2">
    <source>
        <dbReference type="Proteomes" id="UP001142592"/>
    </source>
</evidence>
<dbReference type="EMBL" id="JAPJUH010000007">
    <property type="protein sequence ID" value="MCX3267279.1"/>
    <property type="molecule type" value="Genomic_DNA"/>
</dbReference>
<organism evidence="1 2">
    <name type="scientific">Pedobacter agri</name>
    <dbReference type="NCBI Taxonomy" id="454586"/>
    <lineage>
        <taxon>Bacteria</taxon>
        <taxon>Pseudomonadati</taxon>
        <taxon>Bacteroidota</taxon>
        <taxon>Sphingobacteriia</taxon>
        <taxon>Sphingobacteriales</taxon>
        <taxon>Sphingobacteriaceae</taxon>
        <taxon>Pedobacter</taxon>
    </lineage>
</organism>
<dbReference type="AlphaFoldDB" id="A0A9X3DGV1"/>
<keyword evidence="2" id="KW-1185">Reference proteome</keyword>
<gene>
    <name evidence="1" type="ORF">OQZ29_21130</name>
</gene>
<dbReference type="RefSeq" id="WP_010600400.1">
    <property type="nucleotide sequence ID" value="NZ_JAPJUH010000007.1"/>
</dbReference>
<proteinExistence type="predicted"/>
<sequence length="176" mass="19640">MKTIKTILAVAVVLFIGVVFFYTSSSVKIAKEIETSYTHHNQTITLEGKFKAPFLTRTGSSISMEFEVFNDFFIIQTGNKTITGVKVNYGEGKNSVLIDVPEDSRKFEQKDVVIFDKDGNKLTTSDKVKITAQIVYPNKGVKKSSTVKDYSTGKVKVKDEGEDFGYEISNVVIEKI</sequence>
<protein>
    <submittedName>
        <fullName evidence="1">Uncharacterized protein</fullName>
    </submittedName>
</protein>
<dbReference type="Proteomes" id="UP001142592">
    <property type="component" value="Unassembled WGS sequence"/>
</dbReference>
<evidence type="ECO:0000313" key="1">
    <source>
        <dbReference type="EMBL" id="MCX3267279.1"/>
    </source>
</evidence>
<comment type="caution">
    <text evidence="1">The sequence shown here is derived from an EMBL/GenBank/DDBJ whole genome shotgun (WGS) entry which is preliminary data.</text>
</comment>
<name>A0A9X3DGV1_9SPHI</name>